<dbReference type="RefSeq" id="WP_368383212.1">
    <property type="nucleotide sequence ID" value="NZ_JBFRYA010000026.1"/>
</dbReference>
<keyword evidence="3" id="KW-1185">Reference proteome</keyword>
<dbReference type="SUPFAM" id="SSF51905">
    <property type="entry name" value="FAD/NAD(P)-binding domain"/>
    <property type="match status" value="1"/>
</dbReference>
<dbReference type="EMBL" id="JBFRYA010000026">
    <property type="protein sequence ID" value="MEX1670942.1"/>
    <property type="molecule type" value="Genomic_DNA"/>
</dbReference>
<dbReference type="Gene3D" id="1.10.3110.10">
    <property type="entry name" value="protoporphyrinogen ix oxidase, domain 3"/>
    <property type="match status" value="1"/>
</dbReference>
<dbReference type="Gene3D" id="3.90.660.20">
    <property type="entry name" value="Protoporphyrinogen oxidase, mitochondrial, domain 2"/>
    <property type="match status" value="1"/>
</dbReference>
<dbReference type="InterPro" id="IPR002937">
    <property type="entry name" value="Amino_oxidase"/>
</dbReference>
<reference evidence="2 3" key="1">
    <citation type="journal article" date="2011" name="Int. J. Syst. Evol. Microbiol.">
        <title>Zhongshania antarctica gen. nov., sp. nov. and Zhongshania guokunii sp. nov., gammaproteobacteria respectively isolated from coastal attached (fast) ice and surface seawater of the Antarctic.</title>
        <authorList>
            <person name="Li H.J."/>
            <person name="Zhang X.Y."/>
            <person name="Chen C.X."/>
            <person name="Zhang Y.J."/>
            <person name="Gao Z.M."/>
            <person name="Yu Y."/>
            <person name="Chen X.L."/>
            <person name="Chen B."/>
            <person name="Zhang Y.Z."/>
        </authorList>
    </citation>
    <scope>NUCLEOTIDE SEQUENCE [LARGE SCALE GENOMIC DNA]</scope>
    <source>
        <strain evidence="2 3">ZS6-22T</strain>
    </source>
</reference>
<dbReference type="SUPFAM" id="SSF54373">
    <property type="entry name" value="FAD-linked reductases, C-terminal domain"/>
    <property type="match status" value="1"/>
</dbReference>
<evidence type="ECO:0000313" key="2">
    <source>
        <dbReference type="EMBL" id="MEX1670942.1"/>
    </source>
</evidence>
<dbReference type="PANTHER" id="PTHR42923">
    <property type="entry name" value="PROTOPORPHYRINOGEN OXIDASE"/>
    <property type="match status" value="1"/>
</dbReference>
<proteinExistence type="predicted"/>
<dbReference type="Pfam" id="PF01593">
    <property type="entry name" value="Amino_oxidase"/>
    <property type="match status" value="1"/>
</dbReference>
<evidence type="ECO:0000313" key="3">
    <source>
        <dbReference type="Proteomes" id="UP001557485"/>
    </source>
</evidence>
<accession>A0ABV3UAE8</accession>
<gene>
    <name evidence="2" type="ORF">AB4876_18690</name>
</gene>
<dbReference type="InterPro" id="IPR050464">
    <property type="entry name" value="Zeta_carotene_desat/Oxidored"/>
</dbReference>
<dbReference type="InterPro" id="IPR036188">
    <property type="entry name" value="FAD/NAD-bd_sf"/>
</dbReference>
<dbReference type="Gene3D" id="3.50.50.60">
    <property type="entry name" value="FAD/NAD(P)-binding domain"/>
    <property type="match status" value="1"/>
</dbReference>
<evidence type="ECO:0000259" key="1">
    <source>
        <dbReference type="Pfam" id="PF01593"/>
    </source>
</evidence>
<dbReference type="Proteomes" id="UP001557485">
    <property type="component" value="Unassembled WGS sequence"/>
</dbReference>
<name>A0ABV3UAE8_9GAMM</name>
<organism evidence="2 3">
    <name type="scientific">Zhongshania guokunii</name>
    <dbReference type="NCBI Taxonomy" id="641783"/>
    <lineage>
        <taxon>Bacteria</taxon>
        <taxon>Pseudomonadati</taxon>
        <taxon>Pseudomonadota</taxon>
        <taxon>Gammaproteobacteria</taxon>
        <taxon>Cellvibrionales</taxon>
        <taxon>Spongiibacteraceae</taxon>
        <taxon>Zhongshania</taxon>
    </lineage>
</organism>
<dbReference type="PANTHER" id="PTHR42923:SF3">
    <property type="entry name" value="PROTOPORPHYRINOGEN OXIDASE"/>
    <property type="match status" value="1"/>
</dbReference>
<protein>
    <submittedName>
        <fullName evidence="2">NAD(P)/FAD-dependent oxidoreductase</fullName>
    </submittedName>
</protein>
<comment type="caution">
    <text evidence="2">The sequence shown here is derived from an EMBL/GenBank/DDBJ whole genome shotgun (WGS) entry which is preliminary data.</text>
</comment>
<sequence>MKAIIVGGGLAGSSAAFLLRESGWQVKIIESTDQIGGRAYTVAKQGYLIDTAASAMATSYTSYFEMAEKAGVSDRIVPASPWVGFVRDFKVHEMDMRRIQWSGVWTRLLSFRGKLGLLKLFKDAFLARSKGMLNYNDLGKAAPIDVESASTYALREFSKEINDYFCDPVVRVMLLADGDKVSKVEFFSGVANVLDETMCSMRGGQQSFAQLLAKDAEVVLNSKVTLVKENENQVAVSWGGIDGPVTEIADVCVVASHLHTAVDICPDYSDVLTPLNRRMRYTRALSVAIGATVKVPTKSFMVFVPACEEKNIATLFLEHNKCEDRAPVGHSLLTAYFEEAASEACWHMSDEELIEHTLTYLYKLFPVLRGNIDMTHVKRWDTALPLMEIGGYGEVALLNERLKTGSRIQFAGDYRSGAGQNTAVDFGMKAARNIIETYEAQLSSCE</sequence>
<feature type="domain" description="Amine oxidase" evidence="1">
    <location>
        <begin position="10"/>
        <end position="435"/>
    </location>
</feature>